<evidence type="ECO:0000313" key="1">
    <source>
        <dbReference type="EMBL" id="AAK01528.1"/>
    </source>
</evidence>
<organism evidence="1">
    <name type="scientific">Pseudomonas aeruginosa</name>
    <dbReference type="NCBI Taxonomy" id="287"/>
    <lineage>
        <taxon>Bacteria</taxon>
        <taxon>Pseudomonadati</taxon>
        <taxon>Pseudomonadota</taxon>
        <taxon>Gammaproteobacteria</taxon>
        <taxon>Pseudomonadales</taxon>
        <taxon>Pseudomonadaceae</taxon>
        <taxon>Pseudomonas</taxon>
    </lineage>
</organism>
<protein>
    <submittedName>
        <fullName evidence="1">Uncharacterized protein</fullName>
    </submittedName>
</protein>
<accession>Q9APU5</accession>
<dbReference type="EMBL" id="AF241171">
    <property type="protein sequence ID" value="AAK01528.1"/>
    <property type="molecule type" value="Genomic_DNA"/>
</dbReference>
<proteinExistence type="predicted"/>
<name>Q9APU5_PSEAI</name>
<dbReference type="AlphaFoldDB" id="Q9APU5"/>
<sequence length="17" mass="1982">MTCSKYCSMASCFKTYQ</sequence>
<reference evidence="1" key="1">
    <citation type="journal article" date="2001" name="J. Bacteriol.">
        <title>Identification of a genomic island present in the majority of pathogenic isolates of Pseudomonas aeruginosa.</title>
        <authorList>
            <person name="Liang X."/>
            <person name="Pham X.Q."/>
            <person name="Olson M.V."/>
            <person name="Lory S."/>
        </authorList>
    </citation>
    <scope>NUCLEOTIDE SEQUENCE</scope>
</reference>